<dbReference type="AlphaFoldDB" id="A0AA40LER9"/>
<evidence type="ECO:0000256" key="1">
    <source>
        <dbReference type="SAM" id="MobiDB-lite"/>
    </source>
</evidence>
<feature type="compositionally biased region" description="Basic residues" evidence="1">
    <location>
        <begin position="50"/>
        <end position="59"/>
    </location>
</feature>
<dbReference type="EMBL" id="JAULJE010000020">
    <property type="protein sequence ID" value="KAK1330736.1"/>
    <property type="molecule type" value="Genomic_DNA"/>
</dbReference>
<evidence type="ECO:0008006" key="4">
    <source>
        <dbReference type="Google" id="ProtNLM"/>
    </source>
</evidence>
<dbReference type="PANTHER" id="PTHR34561">
    <property type="entry name" value="NADH DEHYDROGENASE [UBIQUINONE] 1 ALPHA SUBCOMPLEX ASSEMBLY FACTOR 8"/>
    <property type="match status" value="1"/>
</dbReference>
<name>A0AA40LER9_CNENI</name>
<dbReference type="GO" id="GO:0005739">
    <property type="term" value="C:mitochondrion"/>
    <property type="evidence" value="ECO:0007669"/>
    <property type="project" value="InterPro"/>
</dbReference>
<proteinExistence type="predicted"/>
<accession>A0AA40LER9</accession>
<comment type="caution">
    <text evidence="2">The sequence shown here is derived from an EMBL/GenBank/DDBJ whole genome shotgun (WGS) entry which is preliminary data.</text>
</comment>
<gene>
    <name evidence="2" type="ORF">QTO34_008674</name>
</gene>
<organism evidence="2 3">
    <name type="scientific">Cnephaeus nilssonii</name>
    <name type="common">Northern bat</name>
    <name type="synonym">Eptesicus nilssonii</name>
    <dbReference type="NCBI Taxonomy" id="3371016"/>
    <lineage>
        <taxon>Eukaryota</taxon>
        <taxon>Metazoa</taxon>
        <taxon>Chordata</taxon>
        <taxon>Craniata</taxon>
        <taxon>Vertebrata</taxon>
        <taxon>Euteleostomi</taxon>
        <taxon>Mammalia</taxon>
        <taxon>Eutheria</taxon>
        <taxon>Laurasiatheria</taxon>
        <taxon>Chiroptera</taxon>
        <taxon>Yangochiroptera</taxon>
        <taxon>Vespertilionidae</taxon>
        <taxon>Cnephaeus</taxon>
    </lineage>
</organism>
<reference evidence="2" key="1">
    <citation type="submission" date="2023-06" db="EMBL/GenBank/DDBJ databases">
        <title>Reference genome for the Northern bat (Eptesicus nilssonii), a most northern bat species.</title>
        <authorList>
            <person name="Laine V.N."/>
            <person name="Pulliainen A.T."/>
            <person name="Lilley T.M."/>
        </authorList>
    </citation>
    <scope>NUCLEOTIDE SEQUENCE</scope>
    <source>
        <strain evidence="2">BLF_Eptnil</strain>
        <tissue evidence="2">Kidney</tissue>
    </source>
</reference>
<protein>
    <recommendedName>
        <fullName evidence="4">NADH:ubiquinone oxidoreductase complex assembly factor 8</fullName>
    </recommendedName>
</protein>
<evidence type="ECO:0000313" key="2">
    <source>
        <dbReference type="EMBL" id="KAK1330736.1"/>
    </source>
</evidence>
<feature type="region of interest" description="Disordered" evidence="1">
    <location>
        <begin position="18"/>
        <end position="65"/>
    </location>
</feature>
<sequence length="109" mass="11720">MPPPRLPRAWRLWAEVRSRGSGQHLRDGAGGGRWLGGGGEAGAARDPRAPRPRRPCPRHPSREAAAYGRCVQASTAPGGRLRKDLCAQEFEALRRCFAAAAKDTLKAGP</sequence>
<dbReference type="InterPro" id="IPR034595">
    <property type="entry name" value="NDUFAF8"/>
</dbReference>
<dbReference type="PROSITE" id="PS51808">
    <property type="entry name" value="CHCH"/>
    <property type="match status" value="1"/>
</dbReference>
<evidence type="ECO:0000313" key="3">
    <source>
        <dbReference type="Proteomes" id="UP001177744"/>
    </source>
</evidence>
<dbReference type="Proteomes" id="UP001177744">
    <property type="component" value="Unassembled WGS sequence"/>
</dbReference>
<feature type="compositionally biased region" description="Gly residues" evidence="1">
    <location>
        <begin position="28"/>
        <end position="41"/>
    </location>
</feature>
<dbReference type="GO" id="GO:0032981">
    <property type="term" value="P:mitochondrial respiratory chain complex I assembly"/>
    <property type="evidence" value="ECO:0007669"/>
    <property type="project" value="InterPro"/>
</dbReference>
<keyword evidence="3" id="KW-1185">Reference proteome</keyword>
<dbReference type="PANTHER" id="PTHR34561:SF1">
    <property type="entry name" value="NADH DEHYDROGENASE [UBIQUINONE] 1 ALPHA SUBCOMPLEX ASSEMBLY FACTOR 8"/>
    <property type="match status" value="1"/>
</dbReference>